<dbReference type="PANTHER" id="PTHR21362:SF1">
    <property type="entry name" value="ACROSIN-BINDING PROTEIN"/>
    <property type="match status" value="1"/>
</dbReference>
<feature type="region of interest" description="Disordered" evidence="9">
    <location>
        <begin position="180"/>
        <end position="218"/>
    </location>
</feature>
<dbReference type="AlphaFoldDB" id="A0A7L3LMB0"/>
<dbReference type="InterPro" id="IPR009865">
    <property type="entry name" value="Proacrosin-bd"/>
</dbReference>
<feature type="compositionally biased region" description="Polar residues" evidence="9">
    <location>
        <begin position="183"/>
        <end position="198"/>
    </location>
</feature>
<keyword evidence="5" id="KW-0968">Cytoplasmic vesicle</keyword>
<accession>A0A7L3LMB0</accession>
<dbReference type="PANTHER" id="PTHR21362">
    <property type="entry name" value="ACROSIN-BINDING PROTEIN"/>
    <property type="match status" value="1"/>
</dbReference>
<dbReference type="Proteomes" id="UP000582182">
    <property type="component" value="Unassembled WGS sequence"/>
</dbReference>
<evidence type="ECO:0000256" key="7">
    <source>
        <dbReference type="ARBA" id="ARBA00033453"/>
    </source>
</evidence>
<keyword evidence="12" id="KW-1185">Reference proteome</keyword>
<evidence type="ECO:0000313" key="12">
    <source>
        <dbReference type="Proteomes" id="UP000582182"/>
    </source>
</evidence>
<feature type="chain" id="PRO_5029679520" description="Acrosin-binding protein" evidence="10">
    <location>
        <begin position="20"/>
        <end position="512"/>
    </location>
</feature>
<evidence type="ECO:0000256" key="3">
    <source>
        <dbReference type="ARBA" id="ARBA00022553"/>
    </source>
</evidence>
<evidence type="ECO:0000256" key="1">
    <source>
        <dbReference type="ARBA" id="ARBA00004218"/>
    </source>
</evidence>
<feature type="non-terminal residue" evidence="11">
    <location>
        <position position="512"/>
    </location>
</feature>
<dbReference type="Pfam" id="PF07222">
    <property type="entry name" value="PBP_sp32"/>
    <property type="match status" value="1"/>
</dbReference>
<keyword evidence="3" id="KW-0597">Phosphoprotein</keyword>
<comment type="caution">
    <text evidence="11">The sequence shown here is derived from an EMBL/GenBank/DDBJ whole genome shotgun (WGS) entry which is preliminary data.</text>
</comment>
<evidence type="ECO:0000256" key="8">
    <source>
        <dbReference type="ARBA" id="ARBA00045517"/>
    </source>
</evidence>
<dbReference type="EMBL" id="VZTY01020029">
    <property type="protein sequence ID" value="NXU54260.1"/>
    <property type="molecule type" value="Genomic_DNA"/>
</dbReference>
<evidence type="ECO:0000256" key="10">
    <source>
        <dbReference type="SAM" id="SignalP"/>
    </source>
</evidence>
<organism evidence="11 12">
    <name type="scientific">Turnix velox</name>
    <name type="common">Little buttonquail</name>
    <dbReference type="NCBI Taxonomy" id="2529409"/>
    <lineage>
        <taxon>Eukaryota</taxon>
        <taxon>Metazoa</taxon>
        <taxon>Chordata</taxon>
        <taxon>Craniata</taxon>
        <taxon>Vertebrata</taxon>
        <taxon>Euteleostomi</taxon>
        <taxon>Archelosauria</taxon>
        <taxon>Archosauria</taxon>
        <taxon>Dinosauria</taxon>
        <taxon>Saurischia</taxon>
        <taxon>Theropoda</taxon>
        <taxon>Coelurosauria</taxon>
        <taxon>Aves</taxon>
        <taxon>Neognathae</taxon>
        <taxon>Neoaves</taxon>
        <taxon>Charadriiformes</taxon>
        <taxon>Turnicidae</taxon>
        <taxon>Turnix</taxon>
    </lineage>
</organism>
<evidence type="ECO:0000313" key="11">
    <source>
        <dbReference type="EMBL" id="NXU54260.1"/>
    </source>
</evidence>
<dbReference type="GO" id="GO:0001669">
    <property type="term" value="C:acrosomal vesicle"/>
    <property type="evidence" value="ECO:0007669"/>
    <property type="project" value="UniProtKB-SubCell"/>
</dbReference>
<sequence length="512" mass="57035">PLSTSPPGLLALLMSPAASLMPPAPGSPLSDREYQSFFASLKPPWKAKLVCQVRQAHGCFSPNILQLDQEENHGRIPKGPVCSDIPEAPWFQTFCKFTQYRCFKHQFYAKSVDTLLNYSYALSSQKLLPRKLPLSEPGMTRPPLTLPSKLGSPAQAERSWEQRLQKSVWQLIHFAFSLDKGSSPDSNTKAEPGNTSGSTKEREQEQASRGSSAVQGAVSGRTSSSALPALYQLPITQDPSARVGEGPYSRVPGCWESLAEEQGTASQIAGAQKQGNLTFSIPFSVSLLSLKNDEALIILCYAMLEANCLTSVITQAWKKMEDTVFEFGDSVCDSLGRHHMDLCSGCAFCSLKREQCQQIKTLKRVHCKTGNFTSYINPQISDQYQAVVNKTSSPETSEYHDMNIFRGLRVEYWCSQIATRGCEDPHVALWLKAEYTSFQDRVSPNQICDTSGVQHPSYCAFKSYQCLQQTIYNQKVSLSSCHRNKMYQVLTEKEGEEEVQLWHQRFLSLTGG</sequence>
<comment type="function">
    <text evidence="8">Acrosomal protein that maintains proacrosin (pro-ACR) as an enzymatically inactive zymogen in the acrosome. Involved also in the acrosome formation.</text>
</comment>
<evidence type="ECO:0000256" key="4">
    <source>
        <dbReference type="ARBA" id="ARBA00022729"/>
    </source>
</evidence>
<evidence type="ECO:0000256" key="5">
    <source>
        <dbReference type="ARBA" id="ARBA00023329"/>
    </source>
</evidence>
<evidence type="ECO:0000256" key="2">
    <source>
        <dbReference type="ARBA" id="ARBA00018940"/>
    </source>
</evidence>
<proteinExistence type="predicted"/>
<keyword evidence="4 10" id="KW-0732">Signal</keyword>
<protein>
    <recommendedName>
        <fullName evidence="2">Acrosin-binding protein</fullName>
    </recommendedName>
    <alternativeName>
        <fullName evidence="6">Acrosin-binding protein, 60 kDa form</fullName>
    </alternativeName>
    <alternativeName>
        <fullName evidence="7">Proacrosin-binding protein sp32</fullName>
    </alternativeName>
</protein>
<feature type="compositionally biased region" description="Polar residues" evidence="9">
    <location>
        <begin position="207"/>
        <end position="218"/>
    </location>
</feature>
<gene>
    <name evidence="11" type="primary">Acrbp_1</name>
    <name evidence="11" type="ORF">TURVEL_R09434</name>
</gene>
<evidence type="ECO:0000256" key="6">
    <source>
        <dbReference type="ARBA" id="ARBA00032734"/>
    </source>
</evidence>
<name>A0A7L3LMB0_9CHAR</name>
<feature type="signal peptide" evidence="10">
    <location>
        <begin position="1"/>
        <end position="19"/>
    </location>
</feature>
<comment type="subcellular location">
    <subcellularLocation>
        <location evidence="1">Cytoplasmic vesicle</location>
        <location evidence="1">Secretory vesicle</location>
        <location evidence="1">Acrosome</location>
    </subcellularLocation>
</comment>
<feature type="non-terminal residue" evidence="11">
    <location>
        <position position="1"/>
    </location>
</feature>
<dbReference type="GO" id="GO:0005634">
    <property type="term" value="C:nucleus"/>
    <property type="evidence" value="ECO:0007669"/>
    <property type="project" value="TreeGrafter"/>
</dbReference>
<evidence type="ECO:0000256" key="9">
    <source>
        <dbReference type="SAM" id="MobiDB-lite"/>
    </source>
</evidence>
<reference evidence="11 12" key="1">
    <citation type="submission" date="2019-09" db="EMBL/GenBank/DDBJ databases">
        <title>Bird 10,000 Genomes (B10K) Project - Family phase.</title>
        <authorList>
            <person name="Zhang G."/>
        </authorList>
    </citation>
    <scope>NUCLEOTIDE SEQUENCE [LARGE SCALE GENOMIC DNA]</scope>
    <source>
        <strain evidence="11">B10K-DU-029-46</strain>
    </source>
</reference>
<feature type="region of interest" description="Disordered" evidence="9">
    <location>
        <begin position="132"/>
        <end position="157"/>
    </location>
</feature>
<dbReference type="OrthoDB" id="9009946at2759"/>